<dbReference type="GO" id="GO:0046872">
    <property type="term" value="F:metal ion binding"/>
    <property type="evidence" value="ECO:0007669"/>
    <property type="project" value="UniProtKB-KW"/>
</dbReference>
<dbReference type="AlphaFoldDB" id="A0A382IVL1"/>
<dbReference type="SFLD" id="SFLDS00029">
    <property type="entry name" value="Radical_SAM"/>
    <property type="match status" value="1"/>
</dbReference>
<dbReference type="PANTHER" id="PTHR11228:SF22">
    <property type="entry name" value="PEPTIDE BIOSYNTHESIS PROTEIN YYDG-RELATED"/>
    <property type="match status" value="1"/>
</dbReference>
<keyword evidence="2" id="KW-0479">Metal-binding</keyword>
<dbReference type="InterPro" id="IPR050377">
    <property type="entry name" value="Radical_SAM_PqqE_MftC-like"/>
</dbReference>
<protein>
    <recommendedName>
        <fullName evidence="5">Radical SAM core domain-containing protein</fullName>
    </recommendedName>
</protein>
<dbReference type="Gene3D" id="3.20.20.70">
    <property type="entry name" value="Aldolase class I"/>
    <property type="match status" value="1"/>
</dbReference>
<dbReference type="InterPro" id="IPR007197">
    <property type="entry name" value="rSAM"/>
</dbReference>
<keyword evidence="4" id="KW-0411">Iron-sulfur</keyword>
<dbReference type="Pfam" id="PF11946">
    <property type="entry name" value="DUF3463"/>
    <property type="match status" value="1"/>
</dbReference>
<dbReference type="CDD" id="cd01335">
    <property type="entry name" value="Radical_SAM"/>
    <property type="match status" value="1"/>
</dbReference>
<dbReference type="GO" id="GO:0051536">
    <property type="term" value="F:iron-sulfur cluster binding"/>
    <property type="evidence" value="ECO:0007669"/>
    <property type="project" value="UniProtKB-KW"/>
</dbReference>
<dbReference type="GO" id="GO:0003824">
    <property type="term" value="F:catalytic activity"/>
    <property type="evidence" value="ECO:0007669"/>
    <property type="project" value="InterPro"/>
</dbReference>
<dbReference type="SFLD" id="SFLDG01067">
    <property type="entry name" value="SPASM/twitch_domain_containing"/>
    <property type="match status" value="1"/>
</dbReference>
<name>A0A382IVL1_9ZZZZ</name>
<evidence type="ECO:0000256" key="3">
    <source>
        <dbReference type="ARBA" id="ARBA00023004"/>
    </source>
</evidence>
<proteinExistence type="predicted"/>
<evidence type="ECO:0000256" key="1">
    <source>
        <dbReference type="ARBA" id="ARBA00022691"/>
    </source>
</evidence>
<dbReference type="InterPro" id="IPR013785">
    <property type="entry name" value="Aldolase_TIM"/>
</dbReference>
<dbReference type="InterPro" id="IPR058240">
    <property type="entry name" value="rSAM_sf"/>
</dbReference>
<feature type="domain" description="Radical SAM core" evidence="5">
    <location>
        <begin position="41"/>
        <end position="259"/>
    </location>
</feature>
<feature type="non-terminal residue" evidence="6">
    <location>
        <position position="1"/>
    </location>
</feature>
<dbReference type="InterPro" id="IPR017833">
    <property type="entry name" value="Hopanoid_synth-assoc_rSAM_HpnH"/>
</dbReference>
<evidence type="ECO:0000313" key="6">
    <source>
        <dbReference type="EMBL" id="SVC03405.1"/>
    </source>
</evidence>
<evidence type="ECO:0000259" key="5">
    <source>
        <dbReference type="PROSITE" id="PS51918"/>
    </source>
</evidence>
<dbReference type="EMBL" id="UINC01069771">
    <property type="protein sequence ID" value="SVC03405.1"/>
    <property type="molecule type" value="Genomic_DNA"/>
</dbReference>
<sequence>YTLRSGMLFPTQSVFAMREVNMGVPLRQALVVAKYLMTQKLRGKKRFPLVLMLEPLYRCNLECEGCGKIQHTEEILNTYLSPEECWEATDECGAPVVSIAGGEPLIHPEIDTIVEGLVQRKKFVYLCTNAILLERWLPKLKPSPYLTISVHMDGMEKLHDAMVAREGVFEKAVKAIRKAKDLGYRVNTNTTVFNDSAPEGMRELFNFLNDDLGVDGMMISPGYDYPKAPNQQVFLNRPEMIKTFETILDSPERKKWRFNHSPIFLKFLQGKKAMQCTAWGNPTRSVLGWQRPCYLMNESYADSFIELMEETEWDRYGFGRDARCTNCMAHCGYEATAVSSMLENPLEGLKAAAS</sequence>
<feature type="non-terminal residue" evidence="6">
    <location>
        <position position="354"/>
    </location>
</feature>
<accession>A0A382IVL1</accession>
<dbReference type="InterPro" id="IPR022563">
    <property type="entry name" value="DUF3463"/>
</dbReference>
<keyword evidence="1" id="KW-0949">S-adenosyl-L-methionine</keyword>
<gene>
    <name evidence="6" type="ORF">METZ01_LOCUS256259</name>
</gene>
<evidence type="ECO:0000256" key="2">
    <source>
        <dbReference type="ARBA" id="ARBA00022723"/>
    </source>
</evidence>
<reference evidence="6" key="1">
    <citation type="submission" date="2018-05" db="EMBL/GenBank/DDBJ databases">
        <authorList>
            <person name="Lanie J.A."/>
            <person name="Ng W.-L."/>
            <person name="Kazmierczak K.M."/>
            <person name="Andrzejewski T.M."/>
            <person name="Davidsen T.M."/>
            <person name="Wayne K.J."/>
            <person name="Tettelin H."/>
            <person name="Glass J.I."/>
            <person name="Rusch D."/>
            <person name="Podicherti R."/>
            <person name="Tsui H.-C.T."/>
            <person name="Winkler M.E."/>
        </authorList>
    </citation>
    <scope>NUCLEOTIDE SEQUENCE</scope>
</reference>
<dbReference type="PROSITE" id="PS51918">
    <property type="entry name" value="RADICAL_SAM"/>
    <property type="match status" value="1"/>
</dbReference>
<keyword evidence="3" id="KW-0408">Iron</keyword>
<dbReference type="SFLD" id="SFLDF00397">
    <property type="entry name" value="adenosyl-hopene_transferase"/>
    <property type="match status" value="1"/>
</dbReference>
<organism evidence="6">
    <name type="scientific">marine metagenome</name>
    <dbReference type="NCBI Taxonomy" id="408172"/>
    <lineage>
        <taxon>unclassified sequences</taxon>
        <taxon>metagenomes</taxon>
        <taxon>ecological metagenomes</taxon>
    </lineage>
</organism>
<dbReference type="Pfam" id="PF04055">
    <property type="entry name" value="Radical_SAM"/>
    <property type="match status" value="1"/>
</dbReference>
<dbReference type="SUPFAM" id="SSF102114">
    <property type="entry name" value="Radical SAM enzymes"/>
    <property type="match status" value="1"/>
</dbReference>
<dbReference type="NCBIfam" id="TIGR03470">
    <property type="entry name" value="HpnH"/>
    <property type="match status" value="1"/>
</dbReference>
<dbReference type="PANTHER" id="PTHR11228">
    <property type="entry name" value="RADICAL SAM DOMAIN PROTEIN"/>
    <property type="match status" value="1"/>
</dbReference>
<evidence type="ECO:0000256" key="4">
    <source>
        <dbReference type="ARBA" id="ARBA00023014"/>
    </source>
</evidence>